<feature type="compositionally biased region" description="Basic and acidic residues" evidence="1">
    <location>
        <begin position="30"/>
        <end position="45"/>
    </location>
</feature>
<feature type="compositionally biased region" description="Basic and acidic residues" evidence="1">
    <location>
        <begin position="114"/>
        <end position="145"/>
    </location>
</feature>
<dbReference type="PANTHER" id="PTHR37533">
    <property type="entry name" value="FLAGELLAR HOOK-LENGTH CONTROL PROTEIN"/>
    <property type="match status" value="1"/>
</dbReference>
<name>D2UAE7_XANAP</name>
<keyword evidence="3" id="KW-0969">Cilium</keyword>
<dbReference type="CDD" id="cd17470">
    <property type="entry name" value="T3SS_Flik_C"/>
    <property type="match status" value="1"/>
</dbReference>
<dbReference type="AlphaFoldDB" id="D2UAE7"/>
<dbReference type="Gene3D" id="3.30.750.140">
    <property type="match status" value="1"/>
</dbReference>
<feature type="compositionally biased region" description="Polar residues" evidence="1">
    <location>
        <begin position="418"/>
        <end position="434"/>
    </location>
</feature>
<dbReference type="GeneID" id="57876697"/>
<dbReference type="InterPro" id="IPR021136">
    <property type="entry name" value="Flagellar_hook_control-like_C"/>
</dbReference>
<protein>
    <submittedName>
        <fullName evidence="3">Putative flagellar hook length control protein</fullName>
    </submittedName>
</protein>
<evidence type="ECO:0000313" key="3">
    <source>
        <dbReference type="EMBL" id="CBA15898.1"/>
    </source>
</evidence>
<dbReference type="OrthoDB" id="1792985at2"/>
<dbReference type="KEGG" id="xal:XALC_1391"/>
<dbReference type="EMBL" id="FP565176">
    <property type="protein sequence ID" value="CBA15898.1"/>
    <property type="molecule type" value="Genomic_DNA"/>
</dbReference>
<feature type="region of interest" description="Disordered" evidence="1">
    <location>
        <begin position="1"/>
        <end position="147"/>
    </location>
</feature>
<evidence type="ECO:0000259" key="2">
    <source>
        <dbReference type="Pfam" id="PF02120"/>
    </source>
</evidence>
<dbReference type="STRING" id="380358.XALC_1391"/>
<proteinExistence type="predicted"/>
<keyword evidence="3" id="KW-0966">Cell projection</keyword>
<evidence type="ECO:0000313" key="4">
    <source>
        <dbReference type="Proteomes" id="UP000001890"/>
    </source>
</evidence>
<dbReference type="PATRIC" id="fig|29447.3.peg.1383"/>
<organism evidence="3 4">
    <name type="scientific">Xanthomonas albilineans (strain GPE PC73 / CFBP 7063)</name>
    <dbReference type="NCBI Taxonomy" id="380358"/>
    <lineage>
        <taxon>Bacteria</taxon>
        <taxon>Pseudomonadati</taxon>
        <taxon>Pseudomonadota</taxon>
        <taxon>Gammaproteobacteria</taxon>
        <taxon>Lysobacterales</taxon>
        <taxon>Lysobacteraceae</taxon>
        <taxon>Xanthomonas</taxon>
    </lineage>
</organism>
<evidence type="ECO:0000256" key="1">
    <source>
        <dbReference type="SAM" id="MobiDB-lite"/>
    </source>
</evidence>
<dbReference type="InterPro" id="IPR052563">
    <property type="entry name" value="FliK"/>
</dbReference>
<dbReference type="Pfam" id="PF02120">
    <property type="entry name" value="Flg_hook"/>
    <property type="match status" value="1"/>
</dbReference>
<feature type="compositionally biased region" description="Low complexity" evidence="1">
    <location>
        <begin position="1"/>
        <end position="18"/>
    </location>
</feature>
<feature type="compositionally biased region" description="Polar residues" evidence="1">
    <location>
        <begin position="19"/>
        <end position="29"/>
    </location>
</feature>
<dbReference type="RefSeq" id="WP_012915902.1">
    <property type="nucleotide sequence ID" value="NC_013722.1"/>
</dbReference>
<dbReference type="InterPro" id="IPR038610">
    <property type="entry name" value="FliK-like_C_sf"/>
</dbReference>
<dbReference type="eggNOG" id="COG3144">
    <property type="taxonomic scope" value="Bacteria"/>
</dbReference>
<accession>D2UAE7</accession>
<sequence>MNNALSALGGSGRSSQLGNTGTEAQSNDYSGDKDFDKLLGGDGPRDASTPTPQPSTPQTTEPSKKAQPSASNQDDAGKRAAATGDSANDPARSAQAGGNVAQTGDKVAQAGDKVAQESDKSSTDAKAPTKDKAAAKQCDQKKDDSAWPPTGLAGIGLGLLPAIGAAVLPAANTAPLGAATGLAIGIAGTATKEIGALLGGDTLSPGISQGVGATATTATTATTASGTDTTTTSATSATANAGVNAANSFGTMLAQVASNAKTTGSETTTPVATLAAITAAVDDKHTDSSDATHADSTPINLLASTGIQTAVRAMDAATPFTGSPTPTPNLHSTHFDEELGARISWLADQTIGHAHIKLNPAELGPIEVRLHLAGDQVNASFTSAQANVRQAVENSLPRLREMLGQHGFQLGQADVGHQPQQQQAGTPNMPQQYANGSGEVAEERIGNVEIPTMMLRQRGLLDAYA</sequence>
<feature type="domain" description="Flagellar hook-length control protein-like C-terminal" evidence="2">
    <location>
        <begin position="342"/>
        <end position="423"/>
    </location>
</feature>
<dbReference type="PANTHER" id="PTHR37533:SF2">
    <property type="entry name" value="FLAGELLAR HOOK-LENGTH CONTROL PROTEIN"/>
    <property type="match status" value="1"/>
</dbReference>
<keyword evidence="3" id="KW-0282">Flagellum</keyword>
<keyword evidence="4" id="KW-1185">Reference proteome</keyword>
<feature type="region of interest" description="Disordered" evidence="1">
    <location>
        <begin position="415"/>
        <end position="434"/>
    </location>
</feature>
<reference evidence="3 4" key="1">
    <citation type="journal article" date="2009" name="BMC Genomics">
        <title>The complete genome sequence of Xanthomonas albilineans provides new insights into the reductive genome evolution of the xylem-limited Xanthomonadaceae.</title>
        <authorList>
            <person name="Pieretti I."/>
            <person name="Royer M."/>
            <person name="Barbe V."/>
            <person name="Carrere S."/>
            <person name="Koebnik R."/>
            <person name="Cociancich S."/>
            <person name="Couloux A."/>
            <person name="Darrasse A."/>
            <person name="Gouzy J."/>
            <person name="Jacques M.A."/>
            <person name="Lauber E."/>
            <person name="Manceau C."/>
            <person name="Mangenot S."/>
            <person name="Poussier S."/>
            <person name="Segurens B."/>
            <person name="Szurek B."/>
            <person name="Verdier V."/>
            <person name="Arlat M."/>
            <person name="Rott P."/>
        </authorList>
    </citation>
    <scope>NUCLEOTIDE SEQUENCE [LARGE SCALE GENOMIC DNA]</scope>
    <source>
        <strain evidence="4">GPE PC73 / CFBP 7063</strain>
    </source>
</reference>
<dbReference type="Proteomes" id="UP000001890">
    <property type="component" value="Chromosome"/>
</dbReference>
<gene>
    <name evidence="3" type="ordered locus">XALc_1391</name>
</gene>